<organism evidence="3 4">
    <name type="scientific">Chungangia koreensis</name>
    <dbReference type="NCBI Taxonomy" id="752657"/>
    <lineage>
        <taxon>Bacteria</taxon>
        <taxon>Bacillati</taxon>
        <taxon>Bacillota</taxon>
        <taxon>Bacilli</taxon>
        <taxon>Lactobacillales</taxon>
        <taxon>Chungangia</taxon>
    </lineage>
</organism>
<evidence type="ECO:0000313" key="4">
    <source>
        <dbReference type="Proteomes" id="UP001595817"/>
    </source>
</evidence>
<name>A0ABV8X6K9_9LACT</name>
<keyword evidence="1" id="KW-0472">Membrane</keyword>
<dbReference type="Pfam" id="PF13786">
    <property type="entry name" value="DUF4179"/>
    <property type="match status" value="1"/>
</dbReference>
<dbReference type="InterPro" id="IPR025436">
    <property type="entry name" value="DUF4179"/>
</dbReference>
<evidence type="ECO:0000313" key="3">
    <source>
        <dbReference type="EMBL" id="MFC4411527.1"/>
    </source>
</evidence>
<dbReference type="EMBL" id="JBHSEC010000020">
    <property type="protein sequence ID" value="MFC4411527.1"/>
    <property type="molecule type" value="Genomic_DNA"/>
</dbReference>
<keyword evidence="4" id="KW-1185">Reference proteome</keyword>
<evidence type="ECO:0000256" key="1">
    <source>
        <dbReference type="SAM" id="Phobius"/>
    </source>
</evidence>
<keyword evidence="1" id="KW-0812">Transmembrane</keyword>
<comment type="caution">
    <text evidence="3">The sequence shown here is derived from an EMBL/GenBank/DDBJ whole genome shotgun (WGS) entry which is preliminary data.</text>
</comment>
<keyword evidence="1" id="KW-1133">Transmembrane helix</keyword>
<protein>
    <submittedName>
        <fullName evidence="3">DUF4179 domain-containing protein</fullName>
    </submittedName>
</protein>
<dbReference type="Proteomes" id="UP001595817">
    <property type="component" value="Unassembled WGS sequence"/>
</dbReference>
<dbReference type="RefSeq" id="WP_378156571.1">
    <property type="nucleotide sequence ID" value="NZ_JBHSEC010000020.1"/>
</dbReference>
<dbReference type="Gene3D" id="2.60.40.1630">
    <property type="entry name" value="bacillus anthracis domain"/>
    <property type="match status" value="1"/>
</dbReference>
<reference evidence="4" key="1">
    <citation type="journal article" date="2019" name="Int. J. Syst. Evol. Microbiol.">
        <title>The Global Catalogue of Microorganisms (GCM) 10K type strain sequencing project: providing services to taxonomists for standard genome sequencing and annotation.</title>
        <authorList>
            <consortium name="The Broad Institute Genomics Platform"/>
            <consortium name="The Broad Institute Genome Sequencing Center for Infectious Disease"/>
            <person name="Wu L."/>
            <person name="Ma J."/>
        </authorList>
    </citation>
    <scope>NUCLEOTIDE SEQUENCE [LARGE SCALE GENOMIC DNA]</scope>
    <source>
        <strain evidence="4">CCUG 59778</strain>
    </source>
</reference>
<evidence type="ECO:0000259" key="2">
    <source>
        <dbReference type="Pfam" id="PF13786"/>
    </source>
</evidence>
<feature type="domain" description="DUF4179" evidence="2">
    <location>
        <begin position="43"/>
        <end position="130"/>
    </location>
</feature>
<feature type="transmembrane region" description="Helical" evidence="1">
    <location>
        <begin position="47"/>
        <end position="66"/>
    </location>
</feature>
<proteinExistence type="predicted"/>
<sequence length="324" mass="37036">MSVYKELNNVKMDVNEFENVPLSQMEQRRILKKIRKKSSFKTRRKKWIQVSIAAVAVGVLSFSFLIDRGTIASMPFVGGIIEDYNYPGENLDFSSYKTPIGETAENALGKLTLNEVLLDDRQVVLSATFEPAEGVDFDYQTTIQPTVKINGEDYAVTTGSQSIELNSSMFTIYNDIDLSQSVETEFVNLEISYDMWEREKVEQPWTFHVEVSQAQMLKERKIVDLKQTVELTTGDQVTIQKVVSTPISTTIYYDLSQSKREDIRFAIQSEEELDIHSTSYNSNEVGEVSYARFNGVTLQENTDYFLVAFDWEDQPLIQTPIPIK</sequence>
<accession>A0ABV8X6K9</accession>
<gene>
    <name evidence="3" type="ORF">ACFOZY_13960</name>
</gene>